<feature type="domain" description="Glycosyl hydrolase family 13 catalytic" evidence="4">
    <location>
        <begin position="179"/>
        <end position="591"/>
    </location>
</feature>
<dbReference type="AlphaFoldDB" id="A0AA51X661"/>
<dbReference type="PANTHER" id="PTHR43002">
    <property type="entry name" value="GLYCOGEN DEBRANCHING ENZYME"/>
    <property type="match status" value="1"/>
</dbReference>
<dbReference type="CDD" id="cd02856">
    <property type="entry name" value="E_set_GDE_Isoamylase_N"/>
    <property type="match status" value="1"/>
</dbReference>
<dbReference type="InterPro" id="IPR044505">
    <property type="entry name" value="GlgX_Isoamylase_N_E_set"/>
</dbReference>
<dbReference type="Gene3D" id="2.60.40.1180">
    <property type="entry name" value="Golgi alpha-mannosidase II"/>
    <property type="match status" value="1"/>
</dbReference>
<dbReference type="SUPFAM" id="SSF51011">
    <property type="entry name" value="Glycosyl hydrolase domain"/>
    <property type="match status" value="1"/>
</dbReference>
<protein>
    <submittedName>
        <fullName evidence="5">Glycogen debranching protein GlgX</fullName>
    </submittedName>
</protein>
<dbReference type="Pfam" id="PF00128">
    <property type="entry name" value="Alpha-amylase"/>
    <property type="match status" value="1"/>
</dbReference>
<evidence type="ECO:0000256" key="2">
    <source>
        <dbReference type="ARBA" id="ARBA00022801"/>
    </source>
</evidence>
<dbReference type="Proteomes" id="UP001239782">
    <property type="component" value="Chromosome"/>
</dbReference>
<dbReference type="InterPro" id="IPR004193">
    <property type="entry name" value="Glyco_hydro_13_N"/>
</dbReference>
<dbReference type="InterPro" id="IPR014756">
    <property type="entry name" value="Ig_E-set"/>
</dbReference>
<dbReference type="Gene3D" id="3.20.20.80">
    <property type="entry name" value="Glycosidases"/>
    <property type="match status" value="1"/>
</dbReference>
<reference evidence="5 6" key="1">
    <citation type="submission" date="2023-08" db="EMBL/GenBank/DDBJ databases">
        <title>Pleionea litopenaei sp. nov., isolated from stomach of juvenile Litopenaeus vannamei.</title>
        <authorList>
            <person name="Rho A.M."/>
            <person name="Hwang C.Y."/>
        </authorList>
    </citation>
    <scope>NUCLEOTIDE SEQUENCE [LARGE SCALE GENOMIC DNA]</scope>
    <source>
        <strain evidence="5 6">HL-JVS1</strain>
    </source>
</reference>
<accession>A0AA51X661</accession>
<dbReference type="InterPro" id="IPR013783">
    <property type="entry name" value="Ig-like_fold"/>
</dbReference>
<dbReference type="SUPFAM" id="SSF51445">
    <property type="entry name" value="(Trans)glycosidases"/>
    <property type="match status" value="1"/>
</dbReference>
<sequence length="741" mass="84251">MKVSFGSAYPLGATLESDGVNFAIYSEHASKIKVCFFDPETGHSIEQVELAHKTNHVWHAKIHGIQEGAHYGYRVWGPYAPEQGNRFNPNKLLIDPYARKLSAPVENSDLNFGYQKGHVSDNQNDLIMDERDNSEVVPKCVVVKENVRDSIIDSVNKNVRGSWGQNKENNDKAADIIYEVNVRTYSQGNLHIPKALRGTFAALASESNIEYLKRLGVTCIELMPITAFASESHLHDKGLTNVWGYNPVSLFALEPKYCSKESLQEFRLLVNTMHSAGIKVILDVVFNHTAEGNHLGPTLSFKGIDNKSYYYLDSQSPRFYQNFSGCGNSLNVAHPAVIQLLMDCLRYWVVNMGVDGFRFDLASSMMRNHNGQVTNKGYKRHPLLLAIEQDPSLSGVMLIAEPWDLGECGYQLGQFPNRWYEWNDRFRDSVRRFWRGDDGELAEFAKRLHGSHDLLFREGRTARTSINFVTAHDGFCLEDLVSFSEKHNQANGENNRDGCNNNYSANYGAEGVTDDQEILNLRQRQKRNLITSVFIAQGTPMILSGDERSHTQQGNNNAYCQDNEHYWLNWNLLSNEQSSQLTLIQYLVELRKKYSLLTRIDYPHGDLTCQHSGINDIDWFHPSGKRMMAADWESDSLKSFAMMLAKKDDDFSGYLDSEFDLSDGLESENSHTINDDALFCIFNADDQEQPFHLPQFNGDWSMVLCTYGWPKRQETIPNEILIEAKTCKILSFKKAERLVAA</sequence>
<keyword evidence="2" id="KW-0378">Hydrolase</keyword>
<keyword evidence="6" id="KW-1185">Reference proteome</keyword>
<dbReference type="Pfam" id="PF02922">
    <property type="entry name" value="CBM_48"/>
    <property type="match status" value="1"/>
</dbReference>
<dbReference type="InterPro" id="IPR011837">
    <property type="entry name" value="Glycogen_debranch_GlgX"/>
</dbReference>
<organism evidence="5 6">
    <name type="scientific">Pleionea litopenaei</name>
    <dbReference type="NCBI Taxonomy" id="3070815"/>
    <lineage>
        <taxon>Bacteria</taxon>
        <taxon>Pseudomonadati</taxon>
        <taxon>Pseudomonadota</taxon>
        <taxon>Gammaproteobacteria</taxon>
        <taxon>Oceanospirillales</taxon>
        <taxon>Pleioneaceae</taxon>
        <taxon>Pleionea</taxon>
    </lineage>
</organism>
<name>A0AA51X661_9GAMM</name>
<dbReference type="InterPro" id="IPR017853">
    <property type="entry name" value="GH"/>
</dbReference>
<dbReference type="GO" id="GO:0005980">
    <property type="term" value="P:glycogen catabolic process"/>
    <property type="evidence" value="ECO:0007669"/>
    <property type="project" value="InterPro"/>
</dbReference>
<dbReference type="SMART" id="SM00642">
    <property type="entry name" value="Aamy"/>
    <property type="match status" value="1"/>
</dbReference>
<evidence type="ECO:0000259" key="4">
    <source>
        <dbReference type="SMART" id="SM00642"/>
    </source>
</evidence>
<dbReference type="SUPFAM" id="SSF81296">
    <property type="entry name" value="E set domains"/>
    <property type="match status" value="1"/>
</dbReference>
<dbReference type="InterPro" id="IPR013780">
    <property type="entry name" value="Glyco_hydro_b"/>
</dbReference>
<keyword evidence="3" id="KW-0326">Glycosidase</keyword>
<gene>
    <name evidence="5" type="primary">glgX</name>
    <name evidence="5" type="ORF">Q9312_17160</name>
</gene>
<dbReference type="GO" id="GO:0004135">
    <property type="term" value="F:amylo-alpha-1,6-glucosidase activity"/>
    <property type="evidence" value="ECO:0007669"/>
    <property type="project" value="InterPro"/>
</dbReference>
<evidence type="ECO:0000256" key="1">
    <source>
        <dbReference type="ARBA" id="ARBA00008061"/>
    </source>
</evidence>
<comment type="similarity">
    <text evidence="1">Belongs to the glycosyl hydrolase 13 family.</text>
</comment>
<dbReference type="Gene3D" id="2.60.40.10">
    <property type="entry name" value="Immunoglobulins"/>
    <property type="match status" value="1"/>
</dbReference>
<proteinExistence type="inferred from homology"/>
<dbReference type="EMBL" id="CP133548">
    <property type="protein sequence ID" value="WMS86947.1"/>
    <property type="molecule type" value="Genomic_DNA"/>
</dbReference>
<dbReference type="RefSeq" id="WP_309202083.1">
    <property type="nucleotide sequence ID" value="NZ_CP133548.1"/>
</dbReference>
<evidence type="ECO:0000313" key="6">
    <source>
        <dbReference type="Proteomes" id="UP001239782"/>
    </source>
</evidence>
<dbReference type="CDD" id="cd11326">
    <property type="entry name" value="AmyAc_Glg_debranch"/>
    <property type="match status" value="1"/>
</dbReference>
<evidence type="ECO:0000313" key="5">
    <source>
        <dbReference type="EMBL" id="WMS86947.1"/>
    </source>
</evidence>
<dbReference type="NCBIfam" id="TIGR02100">
    <property type="entry name" value="glgX_debranch"/>
    <property type="match status" value="1"/>
</dbReference>
<dbReference type="KEGG" id="plei:Q9312_17160"/>
<evidence type="ECO:0000256" key="3">
    <source>
        <dbReference type="ARBA" id="ARBA00023295"/>
    </source>
</evidence>
<dbReference type="InterPro" id="IPR006047">
    <property type="entry name" value="GH13_cat_dom"/>
</dbReference>